<feature type="domain" description="Cellulose synthase operon C C-terminal" evidence="7">
    <location>
        <begin position="1029"/>
        <end position="1339"/>
    </location>
</feature>
<evidence type="ECO:0000313" key="8">
    <source>
        <dbReference type="EMBL" id="MCL1123642.1"/>
    </source>
</evidence>
<dbReference type="SMART" id="SM00028">
    <property type="entry name" value="TPR"/>
    <property type="match status" value="4"/>
</dbReference>
<accession>A0ABT0L8G9</accession>
<dbReference type="InterPro" id="IPR008410">
    <property type="entry name" value="BCSC_C"/>
</dbReference>
<reference evidence="8 9" key="1">
    <citation type="submission" date="2022-01" db="EMBL/GenBank/DDBJ databases">
        <title>Whole genome-based taxonomy of the Shewanellaceae.</title>
        <authorList>
            <person name="Martin-Rodriguez A.J."/>
        </authorList>
    </citation>
    <scope>NUCLEOTIDE SEQUENCE [LARGE SCALE GENOMIC DNA]</scope>
    <source>
        <strain evidence="8 9">DSM 17177</strain>
    </source>
</reference>
<comment type="caution">
    <text evidence="8">The sequence shown here is derived from an EMBL/GenBank/DDBJ whole genome shotgun (WGS) entry which is preliminary data.</text>
</comment>
<evidence type="ECO:0000256" key="6">
    <source>
        <dbReference type="ARBA" id="ARBA00022916"/>
    </source>
</evidence>
<gene>
    <name evidence="8" type="ORF">L2764_03870</name>
</gene>
<keyword evidence="6" id="KW-0135">Cellulose biosynthesis</keyword>
<proteinExistence type="predicted"/>
<dbReference type="Pfam" id="PF13432">
    <property type="entry name" value="TPR_16"/>
    <property type="match status" value="2"/>
</dbReference>
<dbReference type="EMBL" id="JAKIKS010000009">
    <property type="protein sequence ID" value="MCL1123642.1"/>
    <property type="molecule type" value="Genomic_DNA"/>
</dbReference>
<evidence type="ECO:0000256" key="5">
    <source>
        <dbReference type="ARBA" id="ARBA00022803"/>
    </source>
</evidence>
<dbReference type="RefSeq" id="WP_248938928.1">
    <property type="nucleotide sequence ID" value="NZ_JAKIKS010000009.1"/>
</dbReference>
<evidence type="ECO:0000256" key="4">
    <source>
        <dbReference type="ARBA" id="ARBA00022737"/>
    </source>
</evidence>
<evidence type="ECO:0000256" key="2">
    <source>
        <dbReference type="ARBA" id="ARBA00005186"/>
    </source>
</evidence>
<comment type="function">
    <text evidence="1">Required for maximal bacterial cellulose synthesis.</text>
</comment>
<dbReference type="PANTHER" id="PTHR12558:SF13">
    <property type="entry name" value="CELL DIVISION CYCLE PROTEIN 27 HOMOLOG"/>
    <property type="match status" value="1"/>
</dbReference>
<dbReference type="PANTHER" id="PTHR12558">
    <property type="entry name" value="CELL DIVISION CYCLE 16,23,27"/>
    <property type="match status" value="1"/>
</dbReference>
<name>A0ABT0L8G9_9GAMM</name>
<organism evidence="8 9">
    <name type="scientific">Shewanella surugensis</name>
    <dbReference type="NCBI Taxonomy" id="212020"/>
    <lineage>
        <taxon>Bacteria</taxon>
        <taxon>Pseudomonadati</taxon>
        <taxon>Pseudomonadota</taxon>
        <taxon>Gammaproteobacteria</taxon>
        <taxon>Alteromonadales</taxon>
        <taxon>Shewanellaceae</taxon>
        <taxon>Shewanella</taxon>
    </lineage>
</organism>
<evidence type="ECO:0000259" key="7">
    <source>
        <dbReference type="Pfam" id="PF05420"/>
    </source>
</evidence>
<evidence type="ECO:0000256" key="1">
    <source>
        <dbReference type="ARBA" id="ARBA00003476"/>
    </source>
</evidence>
<keyword evidence="4" id="KW-0677">Repeat</keyword>
<keyword evidence="9" id="KW-1185">Reference proteome</keyword>
<dbReference type="Pfam" id="PF05420">
    <property type="entry name" value="BCSC_C"/>
    <property type="match status" value="1"/>
</dbReference>
<evidence type="ECO:0000256" key="3">
    <source>
        <dbReference type="ARBA" id="ARBA00022729"/>
    </source>
</evidence>
<evidence type="ECO:0000313" key="9">
    <source>
        <dbReference type="Proteomes" id="UP001203423"/>
    </source>
</evidence>
<dbReference type="InterPro" id="IPR019734">
    <property type="entry name" value="TPR_rpt"/>
</dbReference>
<dbReference type="SUPFAM" id="SSF48452">
    <property type="entry name" value="TPR-like"/>
    <property type="match status" value="1"/>
</dbReference>
<protein>
    <submittedName>
        <fullName evidence="8">BCSC C-terminal domain-containing protein</fullName>
    </submittedName>
</protein>
<comment type="pathway">
    <text evidence="2">Glycan metabolism; bacterial cellulose biosynthesis.</text>
</comment>
<dbReference type="Proteomes" id="UP001203423">
    <property type="component" value="Unassembled WGS sequence"/>
</dbReference>
<dbReference type="PRINTS" id="PR01441">
    <property type="entry name" value="CELLSNTHASEC"/>
</dbReference>
<keyword evidence="5" id="KW-0802">TPR repeat</keyword>
<dbReference type="Gene3D" id="1.25.40.10">
    <property type="entry name" value="Tetratricopeptide repeat domain"/>
    <property type="match status" value="2"/>
</dbReference>
<dbReference type="InterPro" id="IPR003921">
    <property type="entry name" value="Cell_synth_C"/>
</dbReference>
<sequence length="1359" mass="153386">MFSMRLSAHIGFTLTPLNVSALISMALTATAFAVTALIAVARQVTLCRVAVCCILASDLICIQRVSATEQVSTHPQPQRNQSLTNRMSTNKAVKQPTLDQQVFDQKTLTQSFSTTLYQVNTVDWLVEQLRLALAIRRDDIMLGALNRLFAIDENNLDGLFYQANRFLLLEDSVNAQAVMERLNQLAPESLQAQNLTSQLSLRNENKQAFQTARLFSHAGRYEQALATYDRLFPNGMPTARLALEYLKVEAKIASRWLGVKQKLMALNAQYPDTPDFQLALADHLSRREPNNPWMLVTYERLSLRTDIGRQAALSWIEALDELPISNELLEKYMFIEGYYPADLVINKAATDARLRLARETDRRQDPTYLAKLSGLALLDKGKTVAATKKLTYALTTRPRDVDILGGLGMAALRRGQHQQALIFFNQAQENDNDPDNRSKWKSLIDTATYWGLLAQGDRALDKQQYLNAQGYYQNAIKRQPETLEGLNRLAQLYVSDKQYSQADMMYMQVLKRTSLNETALVGRMDILLLQDKSLSPLLEQYSAAQHRVIKRKVRALQITQWSDELQSALKTSDLNVAQQRVDTLLALGGQSPWVKLDMANALVILGQKPKANALMKQWASGAMIETERSSPSRAEMLFAYGLYLSGQGQTAEAINTLERISPAQRTSAMQSNLTRLKVDKALSQVEQTWEHHPQQTRLELTALEKAYSEDIDVQIRLASLWLRLEAKGFEANGLATKYIDTKDVETGRLATADLVVNNKEKRNSIKNNQYYDKGQQLLAQLQSDLTWATSRQLRYGELLLQVQNFQQFDDWLNQWQPQSLSMTENSERQALIQQRVMVQADSAFTLKNYHQAEALYAQAIAQKGPLLHDGELGLLQSYVALNNEQAGSVLSDKLYRERAQLTSAQRITLADIAHQQGNIVQTQRLLASLLKNDDLDAIDYREAMKVALDIENEALAKEMGARALYRNKLESQVPQVITRPPLRHLYDNAEDNWLTRNVKTDIDRLQDRYDGHITFGLDYGGRDGANKFTQIPIEARIPIPDYYGHLLVRLDQVYLASGDIRYYDKARNEDTVLIDQTDTGTALGIGWEADTWLADLGVTPIGFAHSTWVGGIKGRGDLQDWSWTGVASRRALTSTILSYGGLTVPPSTSDPVGIQWGGVVSTGVKLNTSFDVGGPFGVWTSTQYHQLTGVDVADNTRVGLLTGGYYKWINTEDERLSSGINLMYLQYDKNLREYTLTHGGYYSPQRYFSVSLPINYYGRYQDTWAYWLRASVSQSWSQEDTPYLTSIPASSGGGLGYSLLGAVEKRVSKKWYIGASVDIERSDFYEPNHFILYARYTFNDRWQRIPAPPTPPILYSDFD</sequence>
<keyword evidence="3" id="KW-0732">Signal</keyword>
<dbReference type="InterPro" id="IPR011990">
    <property type="entry name" value="TPR-like_helical_dom_sf"/>
</dbReference>